<evidence type="ECO:0000259" key="2">
    <source>
        <dbReference type="Pfam" id="PF04545"/>
    </source>
</evidence>
<dbReference type="Proteomes" id="UP000036313">
    <property type="component" value="Unassembled WGS sequence"/>
</dbReference>
<sequence>MIETLTAAAGFTAPVAGSRAPRETTTKGRHLLTDSANPTRPGDQLRRRPTQSEIAEQMGSPQMHVPRLLTQSLRRLRDDMLDRPHTKVA</sequence>
<dbReference type="PATRIC" id="fig|1807.14.peg.3941"/>
<name>A0A0J6VU99_9MYCO</name>
<gene>
    <name evidence="3" type="ORF">MOBUDSM44075_03916</name>
</gene>
<proteinExistence type="predicted"/>
<evidence type="ECO:0000313" key="4">
    <source>
        <dbReference type="Proteomes" id="UP000036313"/>
    </source>
</evidence>
<protein>
    <submittedName>
        <fullName evidence="3">RNA polymerase sigma factor SigF</fullName>
    </submittedName>
</protein>
<evidence type="ECO:0000313" key="3">
    <source>
        <dbReference type="EMBL" id="KMO73048.1"/>
    </source>
</evidence>
<feature type="domain" description="RNA polymerase sigma-70 region 4" evidence="2">
    <location>
        <begin position="50"/>
        <end position="77"/>
    </location>
</feature>
<dbReference type="GO" id="GO:0003700">
    <property type="term" value="F:DNA-binding transcription factor activity"/>
    <property type="evidence" value="ECO:0007669"/>
    <property type="project" value="InterPro"/>
</dbReference>
<dbReference type="EMBL" id="JYNU01000027">
    <property type="protein sequence ID" value="KMO73048.1"/>
    <property type="molecule type" value="Genomic_DNA"/>
</dbReference>
<accession>A0A0J6VU99</accession>
<dbReference type="InterPro" id="IPR007630">
    <property type="entry name" value="RNA_pol_sigma70_r4"/>
</dbReference>
<comment type="caution">
    <text evidence="3">The sequence shown here is derived from an EMBL/GenBank/DDBJ whole genome shotgun (WGS) entry which is preliminary data.</text>
</comment>
<dbReference type="Pfam" id="PF04545">
    <property type="entry name" value="Sigma70_r4"/>
    <property type="match status" value="1"/>
</dbReference>
<organism evidence="3 4">
    <name type="scientific">Mycolicibacterium obuense</name>
    <dbReference type="NCBI Taxonomy" id="1807"/>
    <lineage>
        <taxon>Bacteria</taxon>
        <taxon>Bacillati</taxon>
        <taxon>Actinomycetota</taxon>
        <taxon>Actinomycetes</taxon>
        <taxon>Mycobacteriales</taxon>
        <taxon>Mycobacteriaceae</taxon>
        <taxon>Mycolicibacterium</taxon>
    </lineage>
</organism>
<dbReference type="RefSeq" id="WP_048424345.1">
    <property type="nucleotide sequence ID" value="NZ_JYNU01000027.1"/>
</dbReference>
<reference evidence="3 4" key="1">
    <citation type="journal article" date="2015" name="Genome Biol. Evol.">
        <title>Characterization of Three Mycobacterium spp. with Potential Use in Bioremediation by Genome Sequencing and Comparative Genomics.</title>
        <authorList>
            <person name="Das S."/>
            <person name="Pettersson B.M."/>
            <person name="Behra P.R."/>
            <person name="Ramesh M."/>
            <person name="Dasgupta S."/>
            <person name="Bhattacharya A."/>
            <person name="Kirsebom L.A."/>
        </authorList>
    </citation>
    <scope>NUCLEOTIDE SEQUENCE [LARGE SCALE GENOMIC DNA]</scope>
    <source>
        <strain evidence="3 4">DSM 44075</strain>
    </source>
</reference>
<dbReference type="AlphaFoldDB" id="A0A0J6VU99"/>
<evidence type="ECO:0000256" key="1">
    <source>
        <dbReference type="SAM" id="MobiDB-lite"/>
    </source>
</evidence>
<dbReference type="GO" id="GO:0006352">
    <property type="term" value="P:DNA-templated transcription initiation"/>
    <property type="evidence" value="ECO:0007669"/>
    <property type="project" value="InterPro"/>
</dbReference>
<feature type="region of interest" description="Disordered" evidence="1">
    <location>
        <begin position="1"/>
        <end position="68"/>
    </location>
</feature>